<dbReference type="PROSITE" id="PS51352">
    <property type="entry name" value="THIOREDOXIN_2"/>
    <property type="match status" value="1"/>
</dbReference>
<dbReference type="Gene3D" id="3.40.30.10">
    <property type="entry name" value="Glutaredoxin"/>
    <property type="match status" value="1"/>
</dbReference>
<gene>
    <name evidence="6" type="ORF">SAMN04488038_102190</name>
</gene>
<feature type="domain" description="Thioredoxin" evidence="5">
    <location>
        <begin position="47"/>
        <end position="196"/>
    </location>
</feature>
<accession>A0A1H9BST8</accession>
<evidence type="ECO:0000259" key="5">
    <source>
        <dbReference type="PROSITE" id="PS51352"/>
    </source>
</evidence>
<evidence type="ECO:0000256" key="4">
    <source>
        <dbReference type="PIRSR" id="PIRSR603782-2"/>
    </source>
</evidence>
<dbReference type="InterPro" id="IPR003782">
    <property type="entry name" value="SCO1/SenC"/>
</dbReference>
<dbReference type="OrthoDB" id="9785445at2"/>
<dbReference type="Pfam" id="PF02630">
    <property type="entry name" value="SCO1-SenC"/>
    <property type="match status" value="1"/>
</dbReference>
<dbReference type="InterPro" id="IPR013766">
    <property type="entry name" value="Thioredoxin_domain"/>
</dbReference>
<name>A0A1H9BST8_9GAMM</name>
<dbReference type="AlphaFoldDB" id="A0A1H9BST8"/>
<feature type="binding site" evidence="3">
    <location>
        <position position="86"/>
    </location>
    <ligand>
        <name>Cu cation</name>
        <dbReference type="ChEBI" id="CHEBI:23378"/>
    </ligand>
</feature>
<protein>
    <recommendedName>
        <fullName evidence="5">Thioredoxin domain-containing protein</fullName>
    </recommendedName>
</protein>
<dbReference type="InterPro" id="IPR036249">
    <property type="entry name" value="Thioredoxin-like_sf"/>
</dbReference>
<dbReference type="RefSeq" id="WP_093282143.1">
    <property type="nucleotide sequence ID" value="NZ_FOFS01000002.1"/>
</dbReference>
<feature type="disulfide bond" description="Redox-active" evidence="4">
    <location>
        <begin position="86"/>
        <end position="90"/>
    </location>
</feature>
<evidence type="ECO:0000313" key="6">
    <source>
        <dbReference type="EMBL" id="SEP91428.1"/>
    </source>
</evidence>
<dbReference type="EMBL" id="FOFS01000002">
    <property type="protein sequence ID" value="SEP91428.1"/>
    <property type="molecule type" value="Genomic_DNA"/>
</dbReference>
<dbReference type="STRING" id="489703.SAMN04488038_102190"/>
<keyword evidence="3" id="KW-0479">Metal-binding</keyword>
<dbReference type="SUPFAM" id="SSF52833">
    <property type="entry name" value="Thioredoxin-like"/>
    <property type="match status" value="1"/>
</dbReference>
<evidence type="ECO:0000313" key="7">
    <source>
        <dbReference type="Proteomes" id="UP000199233"/>
    </source>
</evidence>
<comment type="similarity">
    <text evidence="1">Belongs to the SCO1/2 family.</text>
</comment>
<dbReference type="Proteomes" id="UP000199233">
    <property type="component" value="Unassembled WGS sequence"/>
</dbReference>
<proteinExistence type="inferred from homology"/>
<sequence length="201" mass="22303">MNQVPRGRAQLLLLALLFFGPMLAASLLYFVFPQWQPQGRVNYGELIHPARPLPALQLLDAQGRVLDTQQAFGGRWTWLYLGAAQCERACLDKLYQIRQVRALLNEKRQRAQRVYLAPDAGSLAALRERLAAEHPDLKLYAEQGAAQLPAFLAQDAGKAAGAQTLYLIDPHGNWLMVYPDAADSTGLLKDIKKLLSLSQIG</sequence>
<organism evidence="6 7">
    <name type="scientific">Solimonas aquatica</name>
    <dbReference type="NCBI Taxonomy" id="489703"/>
    <lineage>
        <taxon>Bacteria</taxon>
        <taxon>Pseudomonadati</taxon>
        <taxon>Pseudomonadota</taxon>
        <taxon>Gammaproteobacteria</taxon>
        <taxon>Nevskiales</taxon>
        <taxon>Nevskiaceae</taxon>
        <taxon>Solimonas</taxon>
    </lineage>
</organism>
<dbReference type="GO" id="GO:0046872">
    <property type="term" value="F:metal ion binding"/>
    <property type="evidence" value="ECO:0007669"/>
    <property type="project" value="UniProtKB-KW"/>
</dbReference>
<evidence type="ECO:0000256" key="2">
    <source>
        <dbReference type="ARBA" id="ARBA00023008"/>
    </source>
</evidence>
<keyword evidence="2 3" id="KW-0186">Copper</keyword>
<evidence type="ECO:0000256" key="3">
    <source>
        <dbReference type="PIRSR" id="PIRSR603782-1"/>
    </source>
</evidence>
<keyword evidence="7" id="KW-1185">Reference proteome</keyword>
<reference evidence="6 7" key="1">
    <citation type="submission" date="2016-10" db="EMBL/GenBank/DDBJ databases">
        <authorList>
            <person name="de Groot N.N."/>
        </authorList>
    </citation>
    <scope>NUCLEOTIDE SEQUENCE [LARGE SCALE GENOMIC DNA]</scope>
    <source>
        <strain evidence="6 7">DSM 25927</strain>
    </source>
</reference>
<feature type="binding site" evidence="3">
    <location>
        <position position="90"/>
    </location>
    <ligand>
        <name>Cu cation</name>
        <dbReference type="ChEBI" id="CHEBI:23378"/>
    </ligand>
</feature>
<keyword evidence="4" id="KW-1015">Disulfide bond</keyword>
<evidence type="ECO:0000256" key="1">
    <source>
        <dbReference type="ARBA" id="ARBA00010996"/>
    </source>
</evidence>